<comment type="similarity">
    <text evidence="1">Belongs to the FlgM family.</text>
</comment>
<reference evidence="12" key="1">
    <citation type="submission" date="2016-10" db="EMBL/GenBank/DDBJ databases">
        <authorList>
            <person name="Varghese N."/>
            <person name="Submissions S."/>
        </authorList>
    </citation>
    <scope>NUCLEOTIDE SEQUENCE [LARGE SCALE GENOMIC DNA]</scope>
    <source>
        <strain evidence="12">CGMCC 1.10971</strain>
    </source>
</reference>
<evidence type="ECO:0000256" key="6">
    <source>
        <dbReference type="ARBA" id="ARBA00023163"/>
    </source>
</evidence>
<evidence type="ECO:0000256" key="4">
    <source>
        <dbReference type="ARBA" id="ARBA00022795"/>
    </source>
</evidence>
<evidence type="ECO:0000256" key="2">
    <source>
        <dbReference type="ARBA" id="ARBA00017823"/>
    </source>
</evidence>
<dbReference type="GO" id="GO:0044781">
    <property type="term" value="P:bacterial-type flagellum organization"/>
    <property type="evidence" value="ECO:0007669"/>
    <property type="project" value="UniProtKB-KW"/>
</dbReference>
<evidence type="ECO:0000256" key="8">
    <source>
        <dbReference type="ARBA" id="ARBA00030117"/>
    </source>
</evidence>
<proteinExistence type="inferred from homology"/>
<dbReference type="AlphaFoldDB" id="A0A1I2N1M2"/>
<keyword evidence="12" id="KW-1185">Reference proteome</keyword>
<feature type="domain" description="Anti-sigma-28 factor FlgM C-terminal" evidence="10">
    <location>
        <begin position="43"/>
        <end position="97"/>
    </location>
</feature>
<evidence type="ECO:0000259" key="10">
    <source>
        <dbReference type="Pfam" id="PF04316"/>
    </source>
</evidence>
<dbReference type="OrthoDB" id="6120348at2"/>
<protein>
    <recommendedName>
        <fullName evidence="2">Negative regulator of flagellin synthesis</fullName>
    </recommendedName>
    <alternativeName>
        <fullName evidence="8">Anti-sigma-28 factor</fullName>
    </alternativeName>
</protein>
<gene>
    <name evidence="11" type="ORF">SAMN05216175_102241</name>
</gene>
<organism evidence="11 12">
    <name type="scientific">Neptunomonas qingdaonensis</name>
    <dbReference type="NCBI Taxonomy" id="1045558"/>
    <lineage>
        <taxon>Bacteria</taxon>
        <taxon>Pseudomonadati</taxon>
        <taxon>Pseudomonadota</taxon>
        <taxon>Gammaproteobacteria</taxon>
        <taxon>Oceanospirillales</taxon>
        <taxon>Oceanospirillaceae</taxon>
        <taxon>Neptunomonas</taxon>
    </lineage>
</organism>
<evidence type="ECO:0000256" key="7">
    <source>
        <dbReference type="ARBA" id="ARBA00024739"/>
    </source>
</evidence>
<feature type="compositionally biased region" description="Basic and acidic residues" evidence="9">
    <location>
        <begin position="16"/>
        <end position="27"/>
    </location>
</feature>
<evidence type="ECO:0000313" key="11">
    <source>
        <dbReference type="EMBL" id="SFF97754.1"/>
    </source>
</evidence>
<comment type="function">
    <text evidence="7">Responsible for the coupling of flagellin expression to flagellar assembly by preventing expression of the flagellin genes when a component of the middle class of proteins is defective. It negatively regulates flagellar genes by inhibiting the activity of FliA by directly binding to FliA.</text>
</comment>
<keyword evidence="3" id="KW-0678">Repressor</keyword>
<dbReference type="SUPFAM" id="SSF101498">
    <property type="entry name" value="Anti-sigma factor FlgM"/>
    <property type="match status" value="1"/>
</dbReference>
<sequence>MAINLNSSFSQQALSAREKISTQRNDEGAASVSNAAAKPVSKDTVELSDTVKVMQAADAKIANTPDINSERVASLKAAIDSGSYKVDAESVAQKMIDFDAMLE</sequence>
<dbReference type="Proteomes" id="UP000198623">
    <property type="component" value="Unassembled WGS sequence"/>
</dbReference>
<dbReference type="GO" id="GO:0045892">
    <property type="term" value="P:negative regulation of DNA-templated transcription"/>
    <property type="evidence" value="ECO:0007669"/>
    <property type="project" value="InterPro"/>
</dbReference>
<dbReference type="NCBIfam" id="TIGR03824">
    <property type="entry name" value="FlgM_jcvi"/>
    <property type="match status" value="1"/>
</dbReference>
<evidence type="ECO:0000256" key="3">
    <source>
        <dbReference type="ARBA" id="ARBA00022491"/>
    </source>
</evidence>
<feature type="compositionally biased region" description="Polar residues" evidence="9">
    <location>
        <begin position="1"/>
        <end position="14"/>
    </location>
</feature>
<evidence type="ECO:0000256" key="1">
    <source>
        <dbReference type="ARBA" id="ARBA00005322"/>
    </source>
</evidence>
<keyword evidence="5" id="KW-0805">Transcription regulation</keyword>
<evidence type="ECO:0000256" key="5">
    <source>
        <dbReference type="ARBA" id="ARBA00023015"/>
    </source>
</evidence>
<name>A0A1I2N1M2_9GAMM</name>
<evidence type="ECO:0000256" key="9">
    <source>
        <dbReference type="SAM" id="MobiDB-lite"/>
    </source>
</evidence>
<evidence type="ECO:0000313" key="12">
    <source>
        <dbReference type="Proteomes" id="UP000198623"/>
    </source>
</evidence>
<accession>A0A1I2N1M2</accession>
<keyword evidence="6" id="KW-0804">Transcription</keyword>
<dbReference type="InterPro" id="IPR007412">
    <property type="entry name" value="FlgM"/>
</dbReference>
<dbReference type="InterPro" id="IPR035890">
    <property type="entry name" value="Anti-sigma-28_factor_FlgM_sf"/>
</dbReference>
<dbReference type="EMBL" id="FOOU01000002">
    <property type="protein sequence ID" value="SFF97754.1"/>
    <property type="molecule type" value="Genomic_DNA"/>
</dbReference>
<feature type="region of interest" description="Disordered" evidence="9">
    <location>
        <begin position="1"/>
        <end position="41"/>
    </location>
</feature>
<dbReference type="STRING" id="1045558.SAMN05216175_102241"/>
<keyword evidence="4" id="KW-1005">Bacterial flagellum biogenesis</keyword>
<dbReference type="InterPro" id="IPR031316">
    <property type="entry name" value="FlgM_C"/>
</dbReference>
<dbReference type="Pfam" id="PF04316">
    <property type="entry name" value="FlgM"/>
    <property type="match status" value="1"/>
</dbReference>
<dbReference type="RefSeq" id="WP_090724824.1">
    <property type="nucleotide sequence ID" value="NZ_FOOU01000002.1"/>
</dbReference>